<feature type="compositionally biased region" description="Gly residues" evidence="1">
    <location>
        <begin position="118"/>
        <end position="132"/>
    </location>
</feature>
<dbReference type="EMBL" id="ML001252">
    <property type="protein sequence ID" value="RKO83425.1"/>
    <property type="molecule type" value="Genomic_DNA"/>
</dbReference>
<evidence type="ECO:0000313" key="2">
    <source>
        <dbReference type="EMBL" id="RKO83425.1"/>
    </source>
</evidence>
<evidence type="ECO:0000256" key="1">
    <source>
        <dbReference type="SAM" id="MobiDB-lite"/>
    </source>
</evidence>
<sequence length="132" mass="13935">MGWGCVEVYARRALVRQNGEAAGDATGNNVTATAGSSGRDEEAQKRGAGDDQERVDVHCFVFEMTYAELWWAYPLLAQRLFAIAHANIPRTATVALPLSHRGGPSTEGSGTGNQKTGGISGAWIGGTEGWIA</sequence>
<reference evidence="3" key="1">
    <citation type="journal article" date="2018" name="Nat. Microbiol.">
        <title>Leveraging single-cell genomics to expand the fungal tree of life.</title>
        <authorList>
            <person name="Ahrendt S.R."/>
            <person name="Quandt C.A."/>
            <person name="Ciobanu D."/>
            <person name="Clum A."/>
            <person name="Salamov A."/>
            <person name="Andreopoulos B."/>
            <person name="Cheng J.F."/>
            <person name="Woyke T."/>
            <person name="Pelin A."/>
            <person name="Henrissat B."/>
            <person name="Reynolds N.K."/>
            <person name="Benny G.L."/>
            <person name="Smith M.E."/>
            <person name="James T.Y."/>
            <person name="Grigoriev I.V."/>
        </authorList>
    </citation>
    <scope>NUCLEOTIDE SEQUENCE [LARGE SCALE GENOMIC DNA]</scope>
</reference>
<feature type="region of interest" description="Disordered" evidence="1">
    <location>
        <begin position="101"/>
        <end position="132"/>
    </location>
</feature>
<gene>
    <name evidence="2" type="ORF">BDK51DRAFT_49974</name>
</gene>
<feature type="compositionally biased region" description="Polar residues" evidence="1">
    <location>
        <begin position="26"/>
        <end position="36"/>
    </location>
</feature>
<organism evidence="2 3">
    <name type="scientific">Blyttiomyces helicus</name>
    <dbReference type="NCBI Taxonomy" id="388810"/>
    <lineage>
        <taxon>Eukaryota</taxon>
        <taxon>Fungi</taxon>
        <taxon>Fungi incertae sedis</taxon>
        <taxon>Chytridiomycota</taxon>
        <taxon>Chytridiomycota incertae sedis</taxon>
        <taxon>Chytridiomycetes</taxon>
        <taxon>Chytridiomycetes incertae sedis</taxon>
        <taxon>Blyttiomyces</taxon>
    </lineage>
</organism>
<feature type="compositionally biased region" description="Basic and acidic residues" evidence="1">
    <location>
        <begin position="38"/>
        <end position="52"/>
    </location>
</feature>
<proteinExistence type="predicted"/>
<feature type="region of interest" description="Disordered" evidence="1">
    <location>
        <begin position="22"/>
        <end position="52"/>
    </location>
</feature>
<dbReference type="Proteomes" id="UP000269721">
    <property type="component" value="Unassembled WGS sequence"/>
</dbReference>
<evidence type="ECO:0000313" key="3">
    <source>
        <dbReference type="Proteomes" id="UP000269721"/>
    </source>
</evidence>
<feature type="compositionally biased region" description="Polar residues" evidence="1">
    <location>
        <begin position="106"/>
        <end position="117"/>
    </location>
</feature>
<dbReference type="AlphaFoldDB" id="A0A4P9VX26"/>
<name>A0A4P9VX26_9FUNG</name>
<accession>A0A4P9VX26</accession>
<keyword evidence="3" id="KW-1185">Reference proteome</keyword>
<protein>
    <submittedName>
        <fullName evidence="2">Uncharacterized protein</fullName>
    </submittedName>
</protein>